<gene>
    <name evidence="11" type="ORF">M8523_05560</name>
</gene>
<keyword evidence="5 11" id="KW-0012">Acyltransferase</keyword>
<evidence type="ECO:0000313" key="12">
    <source>
        <dbReference type="Proteomes" id="UP001165667"/>
    </source>
</evidence>
<comment type="function">
    <text evidence="9">Catalyzes the first step in the biosynthesis of ornithine lipids, which are phosphorus-free membrane lipids. Catalyzes the 3-hydroxyacyl-acyl carrier protein-dependent acylation of ornithine to form lyso-ornithine lipid (LOL).</text>
</comment>
<keyword evidence="2" id="KW-0444">Lipid biosynthesis</keyword>
<dbReference type="GO" id="GO:0006629">
    <property type="term" value="P:lipid metabolic process"/>
    <property type="evidence" value="ECO:0007669"/>
    <property type="project" value="UniProtKB-KW"/>
</dbReference>
<comment type="catalytic activity">
    <reaction evidence="10">
        <text>a (3R)-hydroxyacyl-[ACP] + L-ornithine = a lyso-ornithine lipid + holo-[ACP] + H(+)</text>
        <dbReference type="Rhea" id="RHEA:20633"/>
        <dbReference type="Rhea" id="RHEA-COMP:9685"/>
        <dbReference type="Rhea" id="RHEA-COMP:9945"/>
        <dbReference type="ChEBI" id="CHEBI:15378"/>
        <dbReference type="ChEBI" id="CHEBI:46911"/>
        <dbReference type="ChEBI" id="CHEBI:64479"/>
        <dbReference type="ChEBI" id="CHEBI:78827"/>
        <dbReference type="ChEBI" id="CHEBI:138482"/>
        <dbReference type="EC" id="2.3.2.30"/>
    </reaction>
    <physiologicalReaction direction="left-to-right" evidence="10">
        <dbReference type="Rhea" id="RHEA:20634"/>
    </physiologicalReaction>
</comment>
<dbReference type="AlphaFoldDB" id="A0AA41YUD5"/>
<keyword evidence="4" id="KW-0443">Lipid metabolism</keyword>
<comment type="pathway">
    <text evidence="1">Lipid metabolism.</text>
</comment>
<dbReference type="SUPFAM" id="SSF55729">
    <property type="entry name" value="Acyl-CoA N-acyltransferases (Nat)"/>
    <property type="match status" value="1"/>
</dbReference>
<evidence type="ECO:0000256" key="7">
    <source>
        <dbReference type="ARBA" id="ARBA00039058"/>
    </source>
</evidence>
<evidence type="ECO:0000256" key="9">
    <source>
        <dbReference type="ARBA" id="ARBA00045724"/>
    </source>
</evidence>
<evidence type="ECO:0000256" key="2">
    <source>
        <dbReference type="ARBA" id="ARBA00022516"/>
    </source>
</evidence>
<sequence>MHQSGIDLPRLHVPGRGLWIKGPKVVRDLEGLPPLLARSGPLELRLATTKKQIRKVQRLRYDVFYQRGDAIPNAYQASLRRDTCPFDRVCDHLFVVDTSRPGPLHKEQVVGTTRLLRSDMAADHDGFYSESEFLLEPLFERHADKRFLEIGRSCVHPDFRSRRVIDLLWQGIGRYAAHHGSDVLIGCSSLKGTRSEMLAMPLSYIFHHAACPADWQVAATPARAARMDWLDKGSFDPRQALASLPPLIKAYVRMGSTFATEAAVDHQFGTTDLFTVMPLAAVNLRYLAQFGPALAQVA</sequence>
<evidence type="ECO:0000256" key="10">
    <source>
        <dbReference type="ARBA" id="ARBA00047785"/>
    </source>
</evidence>
<comment type="similarity">
    <text evidence="6">Belongs to the acetyltransferase family. OlsB subfamily.</text>
</comment>
<keyword evidence="12" id="KW-1185">Reference proteome</keyword>
<dbReference type="PANTHER" id="PTHR37323">
    <property type="entry name" value="GCN5-RELATED N-ACETYLTRANSFERASE"/>
    <property type="match status" value="1"/>
</dbReference>
<evidence type="ECO:0000256" key="1">
    <source>
        <dbReference type="ARBA" id="ARBA00005189"/>
    </source>
</evidence>
<protein>
    <recommendedName>
        <fullName evidence="8">L-ornithine N(alpha)-acyltransferase</fullName>
        <ecNumber evidence="7">2.3.2.30</ecNumber>
    </recommendedName>
</protein>
<evidence type="ECO:0000256" key="6">
    <source>
        <dbReference type="ARBA" id="ARBA00038095"/>
    </source>
</evidence>
<evidence type="ECO:0000256" key="3">
    <source>
        <dbReference type="ARBA" id="ARBA00022679"/>
    </source>
</evidence>
<dbReference type="Proteomes" id="UP001165667">
    <property type="component" value="Unassembled WGS sequence"/>
</dbReference>
<dbReference type="PANTHER" id="PTHR37323:SF1">
    <property type="entry name" value="L-ORNITHINE N(ALPHA)-ACYLTRANSFERASE"/>
    <property type="match status" value="1"/>
</dbReference>
<organism evidence="11 12">
    <name type="scientific">Lichenifustis flavocetrariae</name>
    <dbReference type="NCBI Taxonomy" id="2949735"/>
    <lineage>
        <taxon>Bacteria</taxon>
        <taxon>Pseudomonadati</taxon>
        <taxon>Pseudomonadota</taxon>
        <taxon>Alphaproteobacteria</taxon>
        <taxon>Hyphomicrobiales</taxon>
        <taxon>Lichenihabitantaceae</taxon>
        <taxon>Lichenifustis</taxon>
    </lineage>
</organism>
<reference evidence="11" key="1">
    <citation type="submission" date="2022-05" db="EMBL/GenBank/DDBJ databases">
        <authorList>
            <person name="Pankratov T."/>
        </authorList>
    </citation>
    <scope>NUCLEOTIDE SEQUENCE</scope>
    <source>
        <strain evidence="11">BP6-180914</strain>
    </source>
</reference>
<dbReference type="GO" id="GO:0043810">
    <property type="term" value="F:ornithine-acyl [acyl carrier protein] N-acyltransferase activity"/>
    <property type="evidence" value="ECO:0007669"/>
    <property type="project" value="UniProtKB-EC"/>
</dbReference>
<name>A0AA41YUD5_9HYPH</name>
<evidence type="ECO:0000256" key="4">
    <source>
        <dbReference type="ARBA" id="ARBA00023098"/>
    </source>
</evidence>
<comment type="caution">
    <text evidence="11">The sequence shown here is derived from an EMBL/GenBank/DDBJ whole genome shotgun (WGS) entry which is preliminary data.</text>
</comment>
<dbReference type="RefSeq" id="WP_282583855.1">
    <property type="nucleotide sequence ID" value="NZ_JAMOIM010000003.1"/>
</dbReference>
<dbReference type="InterPro" id="IPR016181">
    <property type="entry name" value="Acyl_CoA_acyltransferase"/>
</dbReference>
<dbReference type="Gene3D" id="3.40.630.30">
    <property type="match status" value="1"/>
</dbReference>
<keyword evidence="3 11" id="KW-0808">Transferase</keyword>
<dbReference type="Pfam" id="PF13444">
    <property type="entry name" value="Acetyltransf_5"/>
    <property type="match status" value="1"/>
</dbReference>
<accession>A0AA41YUD5</accession>
<proteinExistence type="inferred from homology"/>
<evidence type="ECO:0000256" key="5">
    <source>
        <dbReference type="ARBA" id="ARBA00023315"/>
    </source>
</evidence>
<evidence type="ECO:0000313" key="11">
    <source>
        <dbReference type="EMBL" id="MCW6507485.1"/>
    </source>
</evidence>
<dbReference type="EMBL" id="JAMOIM010000003">
    <property type="protein sequence ID" value="MCW6507485.1"/>
    <property type="molecule type" value="Genomic_DNA"/>
</dbReference>
<dbReference type="EC" id="2.3.2.30" evidence="7"/>
<evidence type="ECO:0000256" key="8">
    <source>
        <dbReference type="ARBA" id="ARBA00039866"/>
    </source>
</evidence>
<dbReference type="InterPro" id="IPR052351">
    <property type="entry name" value="Ornithine_N-alpha-AT"/>
</dbReference>